<feature type="domain" description="Endonuclease/exonuclease/phosphatase" evidence="1">
    <location>
        <begin position="99"/>
        <end position="174"/>
    </location>
</feature>
<reference evidence="2" key="1">
    <citation type="submission" date="2022-03" db="EMBL/GenBank/DDBJ databases">
        <authorList>
            <person name="Tunstrom K."/>
        </authorList>
    </citation>
    <scope>NUCLEOTIDE SEQUENCE</scope>
</reference>
<dbReference type="Pfam" id="PF14529">
    <property type="entry name" value="Exo_endo_phos_2"/>
    <property type="match status" value="1"/>
</dbReference>
<dbReference type="AlphaFoldDB" id="A0AAU9U2H6"/>
<name>A0AAU9U2H6_EUPED</name>
<dbReference type="GO" id="GO:0003824">
    <property type="term" value="F:catalytic activity"/>
    <property type="evidence" value="ECO:0007669"/>
    <property type="project" value="InterPro"/>
</dbReference>
<organism evidence="2 3">
    <name type="scientific">Euphydryas editha</name>
    <name type="common">Edith's checkerspot</name>
    <dbReference type="NCBI Taxonomy" id="104508"/>
    <lineage>
        <taxon>Eukaryota</taxon>
        <taxon>Metazoa</taxon>
        <taxon>Ecdysozoa</taxon>
        <taxon>Arthropoda</taxon>
        <taxon>Hexapoda</taxon>
        <taxon>Insecta</taxon>
        <taxon>Pterygota</taxon>
        <taxon>Neoptera</taxon>
        <taxon>Endopterygota</taxon>
        <taxon>Lepidoptera</taxon>
        <taxon>Glossata</taxon>
        <taxon>Ditrysia</taxon>
        <taxon>Papilionoidea</taxon>
        <taxon>Nymphalidae</taxon>
        <taxon>Nymphalinae</taxon>
        <taxon>Euphydryas</taxon>
    </lineage>
</organism>
<proteinExistence type="predicted"/>
<evidence type="ECO:0000259" key="1">
    <source>
        <dbReference type="Pfam" id="PF14529"/>
    </source>
</evidence>
<protein>
    <recommendedName>
        <fullName evidence="1">Endonuclease/exonuclease/phosphatase domain-containing protein</fullName>
    </recommendedName>
</protein>
<comment type="caution">
    <text evidence="2">The sequence shown here is derived from an EMBL/GenBank/DDBJ whole genome shotgun (WGS) entry which is preliminary data.</text>
</comment>
<dbReference type="InterPro" id="IPR036691">
    <property type="entry name" value="Endo/exonu/phosph_ase_sf"/>
</dbReference>
<dbReference type="Proteomes" id="UP001153954">
    <property type="component" value="Unassembled WGS sequence"/>
</dbReference>
<dbReference type="Gene3D" id="3.60.10.10">
    <property type="entry name" value="Endonuclease/exonuclease/phosphatase"/>
    <property type="match status" value="1"/>
</dbReference>
<dbReference type="InterPro" id="IPR005135">
    <property type="entry name" value="Endo/exonuclease/phosphatase"/>
</dbReference>
<evidence type="ECO:0000313" key="3">
    <source>
        <dbReference type="Proteomes" id="UP001153954"/>
    </source>
</evidence>
<keyword evidence="3" id="KW-1185">Reference proteome</keyword>
<evidence type="ECO:0000313" key="2">
    <source>
        <dbReference type="EMBL" id="CAH2093490.1"/>
    </source>
</evidence>
<accession>A0AAU9U2H6</accession>
<sequence length="186" mass="21190">MTLDFCNIRGLYNNLKAVHYHPQTAKPALFFLTETQISLLSRNQIFGNFQEHFFVPQAGVCVYIREDVCSRPLGSLEGRYISILWLHIHSDDDPRVYACLYRSHSTNDETDQLIEHIQMATDSVLQQILSAEIIILGDSNSHHTEWLVSLTTDHAGRYFYNFALAYDLTQLVVSPTSIPDGIAFPV</sequence>
<gene>
    <name evidence="2" type="ORF">EEDITHA_LOCUS9151</name>
</gene>
<dbReference type="SUPFAM" id="SSF56219">
    <property type="entry name" value="DNase I-like"/>
    <property type="match status" value="1"/>
</dbReference>
<dbReference type="EMBL" id="CAKOGL010000013">
    <property type="protein sequence ID" value="CAH2093490.1"/>
    <property type="molecule type" value="Genomic_DNA"/>
</dbReference>